<keyword evidence="1" id="KW-0436">Ligase</keyword>
<evidence type="ECO:0000313" key="9">
    <source>
        <dbReference type="Proteomes" id="UP000243579"/>
    </source>
</evidence>
<dbReference type="Pfam" id="PF03133">
    <property type="entry name" value="TTL"/>
    <property type="match status" value="1"/>
</dbReference>
<evidence type="ECO:0000256" key="5">
    <source>
        <dbReference type="ARBA" id="ARBA00049274"/>
    </source>
</evidence>
<evidence type="ECO:0000256" key="6">
    <source>
        <dbReference type="SAM" id="Phobius"/>
    </source>
</evidence>
<organism evidence="8 9">
    <name type="scientific">Achlya hypogyna</name>
    <name type="common">Oomycete</name>
    <name type="synonym">Protoachlya hypogyna</name>
    <dbReference type="NCBI Taxonomy" id="1202772"/>
    <lineage>
        <taxon>Eukaryota</taxon>
        <taxon>Sar</taxon>
        <taxon>Stramenopiles</taxon>
        <taxon>Oomycota</taxon>
        <taxon>Saprolegniomycetes</taxon>
        <taxon>Saprolegniales</taxon>
        <taxon>Achlyaceae</taxon>
        <taxon>Achlya</taxon>
    </lineage>
</organism>
<dbReference type="OrthoDB" id="202825at2759"/>
<dbReference type="InterPro" id="IPR004344">
    <property type="entry name" value="TTL/TTLL_fam"/>
</dbReference>
<dbReference type="EMBL" id="JNBR01000075">
    <property type="protein sequence ID" value="OQR99023.1"/>
    <property type="molecule type" value="Genomic_DNA"/>
</dbReference>
<dbReference type="PANTHER" id="PTHR12241">
    <property type="entry name" value="TUBULIN POLYGLUTAMYLASE"/>
    <property type="match status" value="1"/>
</dbReference>
<dbReference type="GO" id="GO:0070740">
    <property type="term" value="F:tubulin-glutamic acid ligase activity"/>
    <property type="evidence" value="ECO:0007669"/>
    <property type="project" value="TreeGrafter"/>
</dbReference>
<name>A0A1V9ZM12_ACHHY</name>
<feature type="signal peptide" evidence="7">
    <location>
        <begin position="1"/>
        <end position="22"/>
    </location>
</feature>
<evidence type="ECO:0000313" key="8">
    <source>
        <dbReference type="EMBL" id="OQR99023.1"/>
    </source>
</evidence>
<evidence type="ECO:0000256" key="2">
    <source>
        <dbReference type="ARBA" id="ARBA00022741"/>
    </source>
</evidence>
<gene>
    <name evidence="8" type="ORF">ACHHYP_07433</name>
</gene>
<feature type="transmembrane region" description="Helical" evidence="6">
    <location>
        <begin position="552"/>
        <end position="575"/>
    </location>
</feature>
<dbReference type="AlphaFoldDB" id="A0A1V9ZM12"/>
<dbReference type="Pfam" id="PF23106">
    <property type="entry name" value="EGF_Teneurin"/>
    <property type="match status" value="1"/>
</dbReference>
<dbReference type="GO" id="GO:0000226">
    <property type="term" value="P:microtubule cytoskeleton organization"/>
    <property type="evidence" value="ECO:0007669"/>
    <property type="project" value="TreeGrafter"/>
</dbReference>
<evidence type="ECO:0000256" key="7">
    <source>
        <dbReference type="SAM" id="SignalP"/>
    </source>
</evidence>
<keyword evidence="6" id="KW-0812">Transmembrane</keyword>
<keyword evidence="7" id="KW-0732">Signal</keyword>
<dbReference type="Gene3D" id="3.30.470.20">
    <property type="entry name" value="ATP-grasp fold, B domain"/>
    <property type="match status" value="1"/>
</dbReference>
<dbReference type="GO" id="GO:0015631">
    <property type="term" value="F:tubulin binding"/>
    <property type="evidence" value="ECO:0007669"/>
    <property type="project" value="TreeGrafter"/>
</dbReference>
<evidence type="ECO:0000256" key="3">
    <source>
        <dbReference type="ARBA" id="ARBA00022840"/>
    </source>
</evidence>
<comment type="catalytic activity">
    <reaction evidence="5">
        <text>L-glutamyl-[protein] + L-glutamate + ATP = gamma-L-glutamyl-L-glutamyl-[protein] + ADP + phosphate + H(+)</text>
        <dbReference type="Rhea" id="RHEA:60144"/>
        <dbReference type="Rhea" id="RHEA-COMP:10208"/>
        <dbReference type="Rhea" id="RHEA-COMP:15517"/>
        <dbReference type="ChEBI" id="CHEBI:15378"/>
        <dbReference type="ChEBI" id="CHEBI:29973"/>
        <dbReference type="ChEBI" id="CHEBI:29985"/>
        <dbReference type="ChEBI" id="CHEBI:30616"/>
        <dbReference type="ChEBI" id="CHEBI:43474"/>
        <dbReference type="ChEBI" id="CHEBI:143622"/>
        <dbReference type="ChEBI" id="CHEBI:456216"/>
    </reaction>
    <physiologicalReaction direction="left-to-right" evidence="5">
        <dbReference type="Rhea" id="RHEA:60145"/>
    </physiologicalReaction>
</comment>
<dbReference type="GO" id="GO:0005524">
    <property type="term" value="F:ATP binding"/>
    <property type="evidence" value="ECO:0007669"/>
    <property type="project" value="UniProtKB-KW"/>
</dbReference>
<keyword evidence="3" id="KW-0067">ATP-binding</keyword>
<proteinExistence type="predicted"/>
<dbReference type="GO" id="GO:0036064">
    <property type="term" value="C:ciliary basal body"/>
    <property type="evidence" value="ECO:0007669"/>
    <property type="project" value="TreeGrafter"/>
</dbReference>
<protein>
    <recommendedName>
        <fullName evidence="4">Tubulin--tyrosine ligase-like protein 5</fullName>
    </recommendedName>
</protein>
<reference evidence="8 9" key="1">
    <citation type="journal article" date="2014" name="Genome Biol. Evol.">
        <title>The secreted proteins of Achlya hypogyna and Thraustotheca clavata identify the ancestral oomycete secretome and reveal gene acquisitions by horizontal gene transfer.</title>
        <authorList>
            <person name="Misner I."/>
            <person name="Blouin N."/>
            <person name="Leonard G."/>
            <person name="Richards T.A."/>
            <person name="Lane C.E."/>
        </authorList>
    </citation>
    <scope>NUCLEOTIDE SEQUENCE [LARGE SCALE GENOMIC DNA]</scope>
    <source>
        <strain evidence="8 9">ATCC 48635</strain>
    </source>
</reference>
<evidence type="ECO:0000256" key="4">
    <source>
        <dbReference type="ARBA" id="ARBA00041448"/>
    </source>
</evidence>
<dbReference type="Gene3D" id="2.60.120.260">
    <property type="entry name" value="Galactose-binding domain-like"/>
    <property type="match status" value="1"/>
</dbReference>
<keyword evidence="6" id="KW-1133">Transmembrane helix</keyword>
<dbReference type="PROSITE" id="PS51221">
    <property type="entry name" value="TTL"/>
    <property type="match status" value="1"/>
</dbReference>
<sequence length="583" mass="63975">MAVRRALVRLALVLVGVAAVERQNKVFVLPDSDREAAAPLLRAFALHGVDELQLDAPSWSAAADTPVFDLLWSQEVPPAGALGPLDARHRVNHVPGAEAWVTNLAETHTNLQRTFGIYDFSFVPPTYSVGKEKAKLAAAVNEVLMSPLYEDRVKVDPAYMRRWLVRDGTHTSLLRTIDELPVTAVVSKYVEPFLISGHKFAVDLFVLVASIDPLRVYVYDNARLRFCLQPYPRILDAAAELASYSVGDDAYLSPWTLADLKDYYTELPSAASEGTNHWRVLKRYLHDHNVDVDRFQRDADGIVAKIVAGRRKALQAAGATANHFELLQFTLTVQDDGQPFLEAVRRSPSLHPREAAEAGLFNNIAADVVQLVGVRAPADKTLAESSLVAASTYCKAKCLDHLRTWDMTCWRCPGWFSPPVAAALMGSATEFARRGRFRLVFPTADKANARFAQGLSAHDEALHAYLVSFTHAAAAVGTSLLDPAVLCVSRDQCSGHGDCINGRCRCDIGFEGFTCYIPRDPSLPPWTDAPQVALHLRVADGTDVHAPPRRSFFLVAVGLAILCFGLYQVALRVVVVAQAEKDN</sequence>
<dbReference type="Proteomes" id="UP000243579">
    <property type="component" value="Unassembled WGS sequence"/>
</dbReference>
<keyword evidence="2" id="KW-0547">Nucleotide-binding</keyword>
<feature type="chain" id="PRO_5012461352" description="Tubulin--tyrosine ligase-like protein 5" evidence="7">
    <location>
        <begin position="23"/>
        <end position="583"/>
    </location>
</feature>
<evidence type="ECO:0000256" key="1">
    <source>
        <dbReference type="ARBA" id="ARBA00022598"/>
    </source>
</evidence>
<comment type="caution">
    <text evidence="8">The sequence shown here is derived from an EMBL/GenBank/DDBJ whole genome shotgun (WGS) entry which is preliminary data.</text>
</comment>
<accession>A0A1V9ZM12</accession>
<keyword evidence="6" id="KW-0472">Membrane</keyword>
<keyword evidence="9" id="KW-1185">Reference proteome</keyword>
<dbReference type="PANTHER" id="PTHR12241:SF145">
    <property type="entry name" value="TUBULIN POLYGLUTAMYLASE TTLL5"/>
    <property type="match status" value="1"/>
</dbReference>